<accession>A0A6A5QCB7</accession>
<gene>
    <name evidence="1" type="ORF">BDU57DRAFT_341693</name>
</gene>
<dbReference type="Proteomes" id="UP000800096">
    <property type="component" value="Unassembled WGS sequence"/>
</dbReference>
<dbReference type="EMBL" id="ML979139">
    <property type="protein sequence ID" value="KAF1913002.1"/>
    <property type="molecule type" value="Genomic_DNA"/>
</dbReference>
<evidence type="ECO:0000313" key="1">
    <source>
        <dbReference type="EMBL" id="KAF1913002.1"/>
    </source>
</evidence>
<sequence>MHGIPLEILRLILSNLAQYECYERFPTLTRASKRGILSARVVWGSLRTQNPLRQLFVTALEDTPFVVSGPEDDRGWISGLDELSRSEYAYDMTSLSFCPMVFVDGQLRAEEWPENTLTVLSDAISVLPALKHLRYLTVPPAYVKDAWCNKPYCKTCAQHYPPKRTLRNASATPNRCLQPGSQAAVYFSRLQICLDYSQLESLSMPYCGNRAAFCSIPWSYMPIACPGFGASLRRVSINVMVCLAMQSVFDDWIYRCPNLEFLEIALCRPPEFELKHAHSQLFWNAGSWLTRALSSIRET</sequence>
<proteinExistence type="predicted"/>
<name>A0A6A5QCB7_AMPQU</name>
<protein>
    <submittedName>
        <fullName evidence="1">Uncharacterized protein</fullName>
    </submittedName>
</protein>
<keyword evidence="2" id="KW-1185">Reference proteome</keyword>
<evidence type="ECO:0000313" key="2">
    <source>
        <dbReference type="Proteomes" id="UP000800096"/>
    </source>
</evidence>
<reference evidence="1" key="1">
    <citation type="journal article" date="2020" name="Stud. Mycol.">
        <title>101 Dothideomycetes genomes: a test case for predicting lifestyles and emergence of pathogens.</title>
        <authorList>
            <person name="Haridas S."/>
            <person name="Albert R."/>
            <person name="Binder M."/>
            <person name="Bloem J."/>
            <person name="Labutti K."/>
            <person name="Salamov A."/>
            <person name="Andreopoulos B."/>
            <person name="Baker S."/>
            <person name="Barry K."/>
            <person name="Bills G."/>
            <person name="Bluhm B."/>
            <person name="Cannon C."/>
            <person name="Castanera R."/>
            <person name="Culley D."/>
            <person name="Daum C."/>
            <person name="Ezra D."/>
            <person name="Gonzalez J."/>
            <person name="Henrissat B."/>
            <person name="Kuo A."/>
            <person name="Liang C."/>
            <person name="Lipzen A."/>
            <person name="Lutzoni F."/>
            <person name="Magnuson J."/>
            <person name="Mondo S."/>
            <person name="Nolan M."/>
            <person name="Ohm R."/>
            <person name="Pangilinan J."/>
            <person name="Park H.-J."/>
            <person name="Ramirez L."/>
            <person name="Alfaro M."/>
            <person name="Sun H."/>
            <person name="Tritt A."/>
            <person name="Yoshinaga Y."/>
            <person name="Zwiers L.-H."/>
            <person name="Turgeon B."/>
            <person name="Goodwin S."/>
            <person name="Spatafora J."/>
            <person name="Crous P."/>
            <person name="Grigoriev I."/>
        </authorList>
    </citation>
    <scope>NUCLEOTIDE SEQUENCE</scope>
    <source>
        <strain evidence="1">HMLAC05119</strain>
    </source>
</reference>
<dbReference type="AlphaFoldDB" id="A0A6A5QCB7"/>
<dbReference type="OrthoDB" id="3792931at2759"/>
<organism evidence="1 2">
    <name type="scientific">Ampelomyces quisqualis</name>
    <name type="common">Powdery mildew agent</name>
    <dbReference type="NCBI Taxonomy" id="50730"/>
    <lineage>
        <taxon>Eukaryota</taxon>
        <taxon>Fungi</taxon>
        <taxon>Dikarya</taxon>
        <taxon>Ascomycota</taxon>
        <taxon>Pezizomycotina</taxon>
        <taxon>Dothideomycetes</taxon>
        <taxon>Pleosporomycetidae</taxon>
        <taxon>Pleosporales</taxon>
        <taxon>Pleosporineae</taxon>
        <taxon>Phaeosphaeriaceae</taxon>
        <taxon>Ampelomyces</taxon>
    </lineage>
</organism>